<evidence type="ECO:0000259" key="10">
    <source>
        <dbReference type="PROSITE" id="PS50929"/>
    </source>
</evidence>
<reference evidence="11 12" key="1">
    <citation type="submission" date="2019-03" db="EMBL/GenBank/DDBJ databases">
        <title>Genomic Encyclopedia of Type Strains, Phase III (KMG-III): the genomes of soil and plant-associated and newly described type strains.</title>
        <authorList>
            <person name="Whitman W."/>
        </authorList>
    </citation>
    <scope>NUCLEOTIDE SEQUENCE [LARGE SCALE GENOMIC DNA]</scope>
    <source>
        <strain evidence="11 12">CGMCC 1.12801</strain>
    </source>
</reference>
<feature type="domain" description="ABC transmembrane type-1" evidence="10">
    <location>
        <begin position="25"/>
        <end position="305"/>
    </location>
</feature>
<dbReference type="SUPFAM" id="SSF90123">
    <property type="entry name" value="ABC transporter transmembrane region"/>
    <property type="match status" value="1"/>
</dbReference>
<evidence type="ECO:0000256" key="6">
    <source>
        <dbReference type="ARBA" id="ARBA00023136"/>
    </source>
</evidence>
<feature type="coiled-coil region" evidence="7">
    <location>
        <begin position="177"/>
        <end position="204"/>
    </location>
</feature>
<dbReference type="AlphaFoldDB" id="A0A4R7D178"/>
<dbReference type="EMBL" id="SNZV01000004">
    <property type="protein sequence ID" value="TDS13801.1"/>
    <property type="molecule type" value="Genomic_DNA"/>
</dbReference>
<organism evidence="11 12">
    <name type="scientific">Sphingobacterium paludis</name>
    <dbReference type="NCBI Taxonomy" id="1476465"/>
    <lineage>
        <taxon>Bacteria</taxon>
        <taxon>Pseudomonadati</taxon>
        <taxon>Bacteroidota</taxon>
        <taxon>Sphingobacteriia</taxon>
        <taxon>Sphingobacteriales</taxon>
        <taxon>Sphingobacteriaceae</taxon>
        <taxon>Sphingobacterium</taxon>
    </lineage>
</organism>
<evidence type="ECO:0000256" key="1">
    <source>
        <dbReference type="ARBA" id="ARBA00004651"/>
    </source>
</evidence>
<dbReference type="Gene3D" id="3.40.50.300">
    <property type="entry name" value="P-loop containing nucleotide triphosphate hydrolases"/>
    <property type="match status" value="1"/>
</dbReference>
<sequence>MRSYSVPYQLRWVWSLTQDFRKQLFGYFLLELLAIGFSLFFVFFSKRAIDQAVHSVPGNLRTTLIYVVGAVMLGLLIKAISTRWNETIGLKMGLRLQRTLVGGQMRAVWKYAKDWHTGDLMLRLQTDTAEVSQMLSQGILSFLLVLIRLLASFGFLWLMDPMLALTIVGISPLFLFSKLYFRKMRRLNAEVKQAESNFGNVLQENLRFRLLIRALGLIPSREGKLKNSQDVIFSLKMAQQNFAISSQTIMKFTINGGYLLTFIWGIYRLDAGQISFGTMAAFLQLVSRIQTPILQAMSFVPQFIRFRTAVDRLLALHHDEKEAEMEAQVLKAPTAIKINDVAFRYEDTMVIDNFSASMHRGQPVAIVGSSGRGKTTLIRLLLALITPHKGEILVEQNNGTIVLSNVHRVNFAYVPQGNSLFSGSILDNLIGDQAIDAEQIKRAIYLANAEFVYSLPQGLDTVVGESGFGLSEGQAQRIAIARAMMREASIWLFDEITSALDVETAEIVVQRLADAGTDKIILFVTHDMKLAARCHQTIFIQG</sequence>
<dbReference type="GO" id="GO:0016887">
    <property type="term" value="F:ATP hydrolysis activity"/>
    <property type="evidence" value="ECO:0007669"/>
    <property type="project" value="InterPro"/>
</dbReference>
<feature type="transmembrane region" description="Helical" evidence="8">
    <location>
        <begin position="24"/>
        <end position="44"/>
    </location>
</feature>
<evidence type="ECO:0000259" key="9">
    <source>
        <dbReference type="PROSITE" id="PS50893"/>
    </source>
</evidence>
<dbReference type="CDD" id="cd07346">
    <property type="entry name" value="ABC_6TM_exporters"/>
    <property type="match status" value="1"/>
</dbReference>
<accession>A0A4R7D178</accession>
<evidence type="ECO:0000256" key="8">
    <source>
        <dbReference type="SAM" id="Phobius"/>
    </source>
</evidence>
<keyword evidence="6 8" id="KW-0472">Membrane</keyword>
<dbReference type="PROSITE" id="PS50929">
    <property type="entry name" value="ABC_TM1F"/>
    <property type="match status" value="1"/>
</dbReference>
<dbReference type="Pfam" id="PF00005">
    <property type="entry name" value="ABC_tran"/>
    <property type="match status" value="1"/>
</dbReference>
<keyword evidence="7" id="KW-0175">Coiled coil</keyword>
<feature type="transmembrane region" description="Helical" evidence="8">
    <location>
        <begin position="64"/>
        <end position="81"/>
    </location>
</feature>
<evidence type="ECO:0000256" key="5">
    <source>
        <dbReference type="ARBA" id="ARBA00022989"/>
    </source>
</evidence>
<dbReference type="InterPro" id="IPR036640">
    <property type="entry name" value="ABC1_TM_sf"/>
</dbReference>
<evidence type="ECO:0000256" key="3">
    <source>
        <dbReference type="ARBA" id="ARBA00022741"/>
    </source>
</evidence>
<evidence type="ECO:0000256" key="2">
    <source>
        <dbReference type="ARBA" id="ARBA00022692"/>
    </source>
</evidence>
<protein>
    <submittedName>
        <fullName evidence="11">ABC-type bacteriocin/lantibiotic exporter with double-glycine peptidase domain</fullName>
    </submittedName>
</protein>
<keyword evidence="5 8" id="KW-1133">Transmembrane helix</keyword>
<comment type="subcellular location">
    <subcellularLocation>
        <location evidence="1">Cell membrane</location>
        <topology evidence="1">Multi-pass membrane protein</topology>
    </subcellularLocation>
</comment>
<keyword evidence="4" id="KW-0067">ATP-binding</keyword>
<dbReference type="SUPFAM" id="SSF52540">
    <property type="entry name" value="P-loop containing nucleoside triphosphate hydrolases"/>
    <property type="match status" value="1"/>
</dbReference>
<feature type="transmembrane region" description="Helical" evidence="8">
    <location>
        <begin position="139"/>
        <end position="157"/>
    </location>
</feature>
<dbReference type="InterPro" id="IPR003439">
    <property type="entry name" value="ABC_transporter-like_ATP-bd"/>
</dbReference>
<dbReference type="OrthoDB" id="9762778at2"/>
<dbReference type="InterPro" id="IPR027417">
    <property type="entry name" value="P-loop_NTPase"/>
</dbReference>
<dbReference type="SMART" id="SM00382">
    <property type="entry name" value="AAA"/>
    <property type="match status" value="1"/>
</dbReference>
<proteinExistence type="predicted"/>
<dbReference type="InterPro" id="IPR039421">
    <property type="entry name" value="Type_1_exporter"/>
</dbReference>
<dbReference type="Pfam" id="PF00664">
    <property type="entry name" value="ABC_membrane"/>
    <property type="match status" value="1"/>
</dbReference>
<evidence type="ECO:0000256" key="4">
    <source>
        <dbReference type="ARBA" id="ARBA00022840"/>
    </source>
</evidence>
<evidence type="ECO:0000256" key="7">
    <source>
        <dbReference type="SAM" id="Coils"/>
    </source>
</evidence>
<dbReference type="Gene3D" id="1.20.1560.10">
    <property type="entry name" value="ABC transporter type 1, transmembrane domain"/>
    <property type="match status" value="1"/>
</dbReference>
<dbReference type="Proteomes" id="UP000294752">
    <property type="component" value="Unassembled WGS sequence"/>
</dbReference>
<dbReference type="GO" id="GO:0005886">
    <property type="term" value="C:plasma membrane"/>
    <property type="evidence" value="ECO:0007669"/>
    <property type="project" value="UniProtKB-SubCell"/>
</dbReference>
<keyword evidence="2 8" id="KW-0812">Transmembrane</keyword>
<name>A0A4R7D178_9SPHI</name>
<dbReference type="GO" id="GO:0034040">
    <property type="term" value="F:ATPase-coupled lipid transmembrane transporter activity"/>
    <property type="evidence" value="ECO:0007669"/>
    <property type="project" value="TreeGrafter"/>
</dbReference>
<dbReference type="PANTHER" id="PTHR24221:SF654">
    <property type="entry name" value="ATP-BINDING CASSETTE SUB-FAMILY B MEMBER 6"/>
    <property type="match status" value="1"/>
</dbReference>
<dbReference type="InterPro" id="IPR011527">
    <property type="entry name" value="ABC1_TM_dom"/>
</dbReference>
<evidence type="ECO:0000313" key="12">
    <source>
        <dbReference type="Proteomes" id="UP000294752"/>
    </source>
</evidence>
<dbReference type="GO" id="GO:0005524">
    <property type="term" value="F:ATP binding"/>
    <property type="evidence" value="ECO:0007669"/>
    <property type="project" value="UniProtKB-KW"/>
</dbReference>
<evidence type="ECO:0000313" key="11">
    <source>
        <dbReference type="EMBL" id="TDS13801.1"/>
    </source>
</evidence>
<dbReference type="InterPro" id="IPR003593">
    <property type="entry name" value="AAA+_ATPase"/>
</dbReference>
<feature type="transmembrane region" description="Helical" evidence="8">
    <location>
        <begin position="163"/>
        <end position="181"/>
    </location>
</feature>
<comment type="caution">
    <text evidence="11">The sequence shown here is derived from an EMBL/GenBank/DDBJ whole genome shotgun (WGS) entry which is preliminary data.</text>
</comment>
<keyword evidence="12" id="KW-1185">Reference proteome</keyword>
<feature type="domain" description="ABC transporter" evidence="9">
    <location>
        <begin position="336"/>
        <end position="540"/>
    </location>
</feature>
<dbReference type="RefSeq" id="WP_133640116.1">
    <property type="nucleotide sequence ID" value="NZ_SNZV01000004.1"/>
</dbReference>
<dbReference type="PANTHER" id="PTHR24221">
    <property type="entry name" value="ATP-BINDING CASSETTE SUB-FAMILY B"/>
    <property type="match status" value="1"/>
</dbReference>
<keyword evidence="3" id="KW-0547">Nucleotide-binding</keyword>
<dbReference type="GO" id="GO:0140359">
    <property type="term" value="F:ABC-type transporter activity"/>
    <property type="evidence" value="ECO:0007669"/>
    <property type="project" value="InterPro"/>
</dbReference>
<dbReference type="PROSITE" id="PS50893">
    <property type="entry name" value="ABC_TRANSPORTER_2"/>
    <property type="match status" value="1"/>
</dbReference>
<gene>
    <name evidence="11" type="ORF">B0I21_104127</name>
</gene>